<dbReference type="KEGG" id="apro:F751_6526"/>
<keyword evidence="3" id="KW-1185">Reference proteome</keyword>
<feature type="region of interest" description="Disordered" evidence="1">
    <location>
        <begin position="29"/>
        <end position="67"/>
    </location>
</feature>
<evidence type="ECO:0000256" key="1">
    <source>
        <dbReference type="SAM" id="MobiDB-lite"/>
    </source>
</evidence>
<dbReference type="EMBL" id="KL662185">
    <property type="protein sequence ID" value="KFM29007.1"/>
    <property type="molecule type" value="Genomic_DNA"/>
</dbReference>
<dbReference type="RefSeq" id="XP_011402056.1">
    <property type="nucleotide sequence ID" value="XM_011403754.1"/>
</dbReference>
<feature type="compositionally biased region" description="Basic and acidic residues" evidence="1">
    <location>
        <begin position="36"/>
        <end position="45"/>
    </location>
</feature>
<protein>
    <submittedName>
        <fullName evidence="2">Uncharacterized protein</fullName>
    </submittedName>
</protein>
<dbReference type="GeneID" id="23617917"/>
<organism evidence="2 3">
    <name type="scientific">Auxenochlorella protothecoides</name>
    <name type="common">Green microalga</name>
    <name type="synonym">Chlorella protothecoides</name>
    <dbReference type="NCBI Taxonomy" id="3075"/>
    <lineage>
        <taxon>Eukaryota</taxon>
        <taxon>Viridiplantae</taxon>
        <taxon>Chlorophyta</taxon>
        <taxon>core chlorophytes</taxon>
        <taxon>Trebouxiophyceae</taxon>
        <taxon>Chlorellales</taxon>
        <taxon>Chlorellaceae</taxon>
        <taxon>Auxenochlorella</taxon>
    </lineage>
</organism>
<gene>
    <name evidence="2" type="ORF">F751_6526</name>
</gene>
<dbReference type="AlphaFoldDB" id="A0A087STF3"/>
<reference evidence="2 3" key="1">
    <citation type="journal article" date="2014" name="BMC Genomics">
        <title>Oil accumulation mechanisms of the oleaginous microalga Chlorella protothecoides revealed through its genome, transcriptomes, and proteomes.</title>
        <authorList>
            <person name="Gao C."/>
            <person name="Wang Y."/>
            <person name="Shen Y."/>
            <person name="Yan D."/>
            <person name="He X."/>
            <person name="Dai J."/>
            <person name="Wu Q."/>
        </authorList>
    </citation>
    <scope>NUCLEOTIDE SEQUENCE [LARGE SCALE GENOMIC DNA]</scope>
    <source>
        <strain evidence="2 3">0710</strain>
    </source>
</reference>
<name>A0A087STF3_AUXPR</name>
<dbReference type="Proteomes" id="UP000028924">
    <property type="component" value="Unassembled WGS sequence"/>
</dbReference>
<proteinExistence type="predicted"/>
<sequence length="67" mass="8001">MNLLADCVLWHIMAGKTCHPGGWSSFPLPSSHPLHHQRESTEIPRLHRHRAQPTRHQYCRRRRNKWS</sequence>
<feature type="compositionally biased region" description="Basic residues" evidence="1">
    <location>
        <begin position="46"/>
        <end position="67"/>
    </location>
</feature>
<evidence type="ECO:0000313" key="2">
    <source>
        <dbReference type="EMBL" id="KFM29007.1"/>
    </source>
</evidence>
<accession>A0A087STF3</accession>
<evidence type="ECO:0000313" key="3">
    <source>
        <dbReference type="Proteomes" id="UP000028924"/>
    </source>
</evidence>